<dbReference type="AlphaFoldDB" id="A0A0J1BAB5"/>
<sequence length="81" mass="8713">MPATIKRPMPPAAITPMTCILACIHGPRTRPRPQTLPITLHAYWLLVYLACGTANSFHRQQGPLRSTVLGGALGPQARGIS</sequence>
<gene>
    <name evidence="1" type="ORF">CC85DRAFT_283165</name>
</gene>
<name>A0A0J1BAB5_9TREE</name>
<proteinExistence type="predicted"/>
<feature type="non-terminal residue" evidence="1">
    <location>
        <position position="1"/>
    </location>
</feature>
<dbReference type="Proteomes" id="UP000053611">
    <property type="component" value="Unassembled WGS sequence"/>
</dbReference>
<dbReference type="EMBL" id="KQ087184">
    <property type="protein sequence ID" value="KLT44864.1"/>
    <property type="molecule type" value="Genomic_DNA"/>
</dbReference>
<reference evidence="1 2" key="1">
    <citation type="submission" date="2015-03" db="EMBL/GenBank/DDBJ databases">
        <title>Genomics and transcriptomics of the oil-accumulating basidiomycete yeast T. oleaginosus allow insights into substrate utilization and the diverse evolutionary trajectories of mating systems in fungi.</title>
        <authorList>
            <consortium name="DOE Joint Genome Institute"/>
            <person name="Kourist R."/>
            <person name="Kracht O."/>
            <person name="Bracharz F."/>
            <person name="Lipzen A."/>
            <person name="Nolan M."/>
            <person name="Ohm R."/>
            <person name="Grigoriev I."/>
            <person name="Sun S."/>
            <person name="Heitman J."/>
            <person name="Bruck T."/>
            <person name="Nowrousian M."/>
        </authorList>
    </citation>
    <scope>NUCLEOTIDE SEQUENCE [LARGE SCALE GENOMIC DNA]</scope>
    <source>
        <strain evidence="1 2">IBC0246</strain>
    </source>
</reference>
<dbReference type="RefSeq" id="XP_018281355.1">
    <property type="nucleotide sequence ID" value="XM_018422254.1"/>
</dbReference>
<organism evidence="1 2">
    <name type="scientific">Cutaneotrichosporon oleaginosum</name>
    <dbReference type="NCBI Taxonomy" id="879819"/>
    <lineage>
        <taxon>Eukaryota</taxon>
        <taxon>Fungi</taxon>
        <taxon>Dikarya</taxon>
        <taxon>Basidiomycota</taxon>
        <taxon>Agaricomycotina</taxon>
        <taxon>Tremellomycetes</taxon>
        <taxon>Trichosporonales</taxon>
        <taxon>Trichosporonaceae</taxon>
        <taxon>Cutaneotrichosporon</taxon>
    </lineage>
</organism>
<protein>
    <submittedName>
        <fullName evidence="1">Uncharacterized protein</fullName>
    </submittedName>
</protein>
<accession>A0A0J1BAB5</accession>
<evidence type="ECO:0000313" key="1">
    <source>
        <dbReference type="EMBL" id="KLT44864.1"/>
    </source>
</evidence>
<keyword evidence="2" id="KW-1185">Reference proteome</keyword>
<dbReference type="GeneID" id="28982857"/>
<evidence type="ECO:0000313" key="2">
    <source>
        <dbReference type="Proteomes" id="UP000053611"/>
    </source>
</evidence>